<organism evidence="2 3">
    <name type="scientific">Aneurinibacillus danicus</name>
    <dbReference type="NCBI Taxonomy" id="267746"/>
    <lineage>
        <taxon>Bacteria</taxon>
        <taxon>Bacillati</taxon>
        <taxon>Bacillota</taxon>
        <taxon>Bacilli</taxon>
        <taxon>Bacillales</taxon>
        <taxon>Paenibacillaceae</taxon>
        <taxon>Aneurinibacillus group</taxon>
        <taxon>Aneurinibacillus</taxon>
    </lineage>
</organism>
<feature type="transmembrane region" description="Helical" evidence="1">
    <location>
        <begin position="123"/>
        <end position="147"/>
    </location>
</feature>
<protein>
    <recommendedName>
        <fullName evidence="4">YIEGIA protein</fullName>
    </recommendedName>
</protein>
<keyword evidence="1" id="KW-1133">Transmembrane helix</keyword>
<evidence type="ECO:0000313" key="3">
    <source>
        <dbReference type="Proteomes" id="UP000321157"/>
    </source>
</evidence>
<evidence type="ECO:0008006" key="4">
    <source>
        <dbReference type="Google" id="ProtNLM"/>
    </source>
</evidence>
<sequence>MMGNYTVPVVMGVMFGVAARLYMLRTDYRQYPTYPHGRIIHIALGFIAALIGSVVIPSILKPDWTAVTFLGLAAQQFRDVRNMERNMLQQLDSMELVPRGVSYIEGIAQVFEGRNYLVMLTSLIVTLVAIRAPFWWAIVVGIAMFAVNRWLMSGKVLGQIADIKQGHIVLDGPNLYVDDIYIMNIGLQSDRDAIREHGIGVVVTPKNPNSLVTIANLGQRQAILHDVSSIHGVYRDSGEPALVPLIKRDMQNGRLGIFLLPEEKDRSKVLKTIERVPVLDSAIRLPREASVNQQTRGTR</sequence>
<keyword evidence="3" id="KW-1185">Reference proteome</keyword>
<proteinExistence type="predicted"/>
<reference evidence="2 3" key="1">
    <citation type="submission" date="2019-07" db="EMBL/GenBank/DDBJ databases">
        <title>Whole genome shotgun sequence of Aneurinibacillus danicus NBRC 102444.</title>
        <authorList>
            <person name="Hosoyama A."/>
            <person name="Uohara A."/>
            <person name="Ohji S."/>
            <person name="Ichikawa N."/>
        </authorList>
    </citation>
    <scope>NUCLEOTIDE SEQUENCE [LARGE SCALE GENOMIC DNA]</scope>
    <source>
        <strain evidence="2 3">NBRC 102444</strain>
    </source>
</reference>
<keyword evidence="1" id="KW-0472">Membrane</keyword>
<dbReference type="EMBL" id="BJXX01000052">
    <property type="protein sequence ID" value="GEN33716.1"/>
    <property type="molecule type" value="Genomic_DNA"/>
</dbReference>
<evidence type="ECO:0000313" key="2">
    <source>
        <dbReference type="EMBL" id="GEN33716.1"/>
    </source>
</evidence>
<feature type="transmembrane region" description="Helical" evidence="1">
    <location>
        <begin position="39"/>
        <end position="60"/>
    </location>
</feature>
<gene>
    <name evidence="2" type="primary">yphB</name>
    <name evidence="2" type="ORF">ADA01nite_11760</name>
</gene>
<accession>A0A511V454</accession>
<keyword evidence="1" id="KW-0812">Transmembrane</keyword>
<evidence type="ECO:0000256" key="1">
    <source>
        <dbReference type="SAM" id="Phobius"/>
    </source>
</evidence>
<name>A0A511V454_9BACL</name>
<feature type="transmembrane region" description="Helical" evidence="1">
    <location>
        <begin position="6"/>
        <end position="23"/>
    </location>
</feature>
<dbReference type="AlphaFoldDB" id="A0A511V454"/>
<dbReference type="Pfam" id="PF14045">
    <property type="entry name" value="YIEGIA"/>
    <property type="match status" value="1"/>
</dbReference>
<dbReference type="InterPro" id="IPR025918">
    <property type="entry name" value="YIEGIA"/>
</dbReference>
<dbReference type="Proteomes" id="UP000321157">
    <property type="component" value="Unassembled WGS sequence"/>
</dbReference>
<comment type="caution">
    <text evidence="2">The sequence shown here is derived from an EMBL/GenBank/DDBJ whole genome shotgun (WGS) entry which is preliminary data.</text>
</comment>